<accession>A0A0C3EDZ0</accession>
<dbReference type="AlphaFoldDB" id="A0A0C3EDZ0"/>
<reference evidence="1 2" key="1">
    <citation type="submission" date="2014-04" db="EMBL/GenBank/DDBJ databases">
        <authorList>
            <consortium name="DOE Joint Genome Institute"/>
            <person name="Kuo A."/>
            <person name="Kohler A."/>
            <person name="Nagy L.G."/>
            <person name="Floudas D."/>
            <person name="Copeland A."/>
            <person name="Barry K.W."/>
            <person name="Cichocki N."/>
            <person name="Veneault-Fourrey C."/>
            <person name="LaButti K."/>
            <person name="Lindquist E.A."/>
            <person name="Lipzen A."/>
            <person name="Lundell T."/>
            <person name="Morin E."/>
            <person name="Murat C."/>
            <person name="Sun H."/>
            <person name="Tunlid A."/>
            <person name="Henrissat B."/>
            <person name="Grigoriev I.V."/>
            <person name="Hibbett D.S."/>
            <person name="Martin F."/>
            <person name="Nordberg H.P."/>
            <person name="Cantor M.N."/>
            <person name="Hua S.X."/>
        </authorList>
    </citation>
    <scope>NUCLEOTIDE SEQUENCE [LARGE SCALE GENOMIC DNA]</scope>
    <source>
        <strain evidence="1 2">Foug A</strain>
    </source>
</reference>
<sequence>MWAYMLSAVVGTLSRDPNDTRRSPCCTCVSPSEKTYDTLISVRCHTSLASDGPLMRTSENEEAVDELAFSRGGGSSSCPMKQQMIHSTQEGRLDLLLSCSKHRQQAVDLTMPQSYCSESDGAQCTIRMRHISPSVCRLPH</sequence>
<proteinExistence type="predicted"/>
<evidence type="ECO:0000313" key="1">
    <source>
        <dbReference type="EMBL" id="KIM70910.1"/>
    </source>
</evidence>
<dbReference type="EMBL" id="KN822004">
    <property type="protein sequence ID" value="KIM70910.1"/>
    <property type="molecule type" value="Genomic_DNA"/>
</dbReference>
<protein>
    <submittedName>
        <fullName evidence="1">Uncharacterized protein</fullName>
    </submittedName>
</protein>
<dbReference type="InParanoid" id="A0A0C3EDZ0"/>
<reference evidence="2" key="2">
    <citation type="submission" date="2015-01" db="EMBL/GenBank/DDBJ databases">
        <title>Evolutionary Origins and Diversification of the Mycorrhizal Mutualists.</title>
        <authorList>
            <consortium name="DOE Joint Genome Institute"/>
            <consortium name="Mycorrhizal Genomics Consortium"/>
            <person name="Kohler A."/>
            <person name="Kuo A."/>
            <person name="Nagy L.G."/>
            <person name="Floudas D."/>
            <person name="Copeland A."/>
            <person name="Barry K.W."/>
            <person name="Cichocki N."/>
            <person name="Veneault-Fourrey C."/>
            <person name="LaButti K."/>
            <person name="Lindquist E.A."/>
            <person name="Lipzen A."/>
            <person name="Lundell T."/>
            <person name="Morin E."/>
            <person name="Murat C."/>
            <person name="Riley R."/>
            <person name="Ohm R."/>
            <person name="Sun H."/>
            <person name="Tunlid A."/>
            <person name="Henrissat B."/>
            <person name="Grigoriev I.V."/>
            <person name="Hibbett D.S."/>
            <person name="Martin F."/>
        </authorList>
    </citation>
    <scope>NUCLEOTIDE SEQUENCE [LARGE SCALE GENOMIC DNA]</scope>
    <source>
        <strain evidence="2">Foug A</strain>
    </source>
</reference>
<dbReference type="Proteomes" id="UP000053989">
    <property type="component" value="Unassembled WGS sequence"/>
</dbReference>
<name>A0A0C3EDZ0_9AGAM</name>
<gene>
    <name evidence="1" type="ORF">SCLCIDRAFT_176315</name>
</gene>
<organism evidence="1 2">
    <name type="scientific">Scleroderma citrinum Foug A</name>
    <dbReference type="NCBI Taxonomy" id="1036808"/>
    <lineage>
        <taxon>Eukaryota</taxon>
        <taxon>Fungi</taxon>
        <taxon>Dikarya</taxon>
        <taxon>Basidiomycota</taxon>
        <taxon>Agaricomycotina</taxon>
        <taxon>Agaricomycetes</taxon>
        <taxon>Agaricomycetidae</taxon>
        <taxon>Boletales</taxon>
        <taxon>Sclerodermatineae</taxon>
        <taxon>Sclerodermataceae</taxon>
        <taxon>Scleroderma</taxon>
    </lineage>
</organism>
<dbReference type="HOGENOM" id="CLU_1836315_0_0_1"/>
<evidence type="ECO:0000313" key="2">
    <source>
        <dbReference type="Proteomes" id="UP000053989"/>
    </source>
</evidence>
<keyword evidence="2" id="KW-1185">Reference proteome</keyword>